<sequence>MIVYHGTSEHRAKKILTDKTIKHEIDRVHHLIEELKTTDGYTYVSNKFSVAAYFGNLTTIVEDKESPYYYVFEIDIDESELHPDWDETNPNINLQLDTSRSYENLTVQESFDLFHSASINRGLQLGIDVKRYMQLPSTSYTYKGDFHIRNYSIEIIRTGKEKKEFPIKEVLKKFSWNTL</sequence>
<evidence type="ECO:0000313" key="1">
    <source>
        <dbReference type="EMBL" id="MBO3794217.1"/>
    </source>
</evidence>
<dbReference type="RefSeq" id="WP_163190113.1">
    <property type="nucleotide sequence ID" value="NZ_JAGFPW010000005.1"/>
</dbReference>
<dbReference type="AlphaFoldDB" id="A0A8I2B536"/>
<reference evidence="1" key="1">
    <citation type="submission" date="2021-03" db="EMBL/GenBank/DDBJ databases">
        <title>Isolation of Bacillus subtilis from fermented food sample.</title>
        <authorList>
            <person name="Lakshmanan V."/>
            <person name="Athira K."/>
            <person name="Rajagopal K."/>
        </authorList>
    </citation>
    <scope>NUCLEOTIDE SEQUENCE</scope>
    <source>
        <strain evidence="1">S1</strain>
    </source>
</reference>
<dbReference type="Proteomes" id="UP000665181">
    <property type="component" value="Unassembled WGS sequence"/>
</dbReference>
<proteinExistence type="predicted"/>
<comment type="caution">
    <text evidence="1">The sequence shown here is derived from an EMBL/GenBank/DDBJ whole genome shotgun (WGS) entry which is preliminary data.</text>
</comment>
<protein>
    <submittedName>
        <fullName evidence="1">Uncharacterized protein</fullName>
    </submittedName>
</protein>
<accession>A0A8I2B536</accession>
<evidence type="ECO:0000313" key="2">
    <source>
        <dbReference type="Proteomes" id="UP000665181"/>
    </source>
</evidence>
<organism evidence="1 2">
    <name type="scientific">Bacillus subtilis</name>
    <dbReference type="NCBI Taxonomy" id="1423"/>
    <lineage>
        <taxon>Bacteria</taxon>
        <taxon>Bacillati</taxon>
        <taxon>Bacillota</taxon>
        <taxon>Bacilli</taxon>
        <taxon>Bacillales</taxon>
        <taxon>Bacillaceae</taxon>
        <taxon>Bacillus</taxon>
    </lineage>
</organism>
<name>A0A8I2B536_BACIU</name>
<dbReference type="EMBL" id="JAGFPW010000005">
    <property type="protein sequence ID" value="MBO3794217.1"/>
    <property type="molecule type" value="Genomic_DNA"/>
</dbReference>
<gene>
    <name evidence="1" type="ORF">J5227_07825</name>
</gene>